<keyword evidence="1" id="KW-0732">Signal</keyword>
<organism evidence="2 3">
    <name type="scientific">Thalictrum thalictroides</name>
    <name type="common">Rue-anemone</name>
    <name type="synonym">Anemone thalictroides</name>
    <dbReference type="NCBI Taxonomy" id="46969"/>
    <lineage>
        <taxon>Eukaryota</taxon>
        <taxon>Viridiplantae</taxon>
        <taxon>Streptophyta</taxon>
        <taxon>Embryophyta</taxon>
        <taxon>Tracheophyta</taxon>
        <taxon>Spermatophyta</taxon>
        <taxon>Magnoliopsida</taxon>
        <taxon>Ranunculales</taxon>
        <taxon>Ranunculaceae</taxon>
        <taxon>Thalictroideae</taxon>
        <taxon>Thalictrum</taxon>
    </lineage>
</organism>
<dbReference type="PANTHER" id="PTHR35115">
    <property type="entry name" value="CYCLIN DELTA-3"/>
    <property type="match status" value="1"/>
</dbReference>
<gene>
    <name evidence="2" type="ORF">FRX31_031909</name>
</gene>
<dbReference type="PANTHER" id="PTHR35115:SF1">
    <property type="entry name" value="PROTEIN IN CHLOROPLAST ATPASE BIOGENESIS, CHLOROPLASTIC"/>
    <property type="match status" value="1"/>
</dbReference>
<reference evidence="2 3" key="1">
    <citation type="submission" date="2020-06" db="EMBL/GenBank/DDBJ databases">
        <title>Transcriptomic and genomic resources for Thalictrum thalictroides and T. hernandezii: Facilitating candidate gene discovery in an emerging model plant lineage.</title>
        <authorList>
            <person name="Arias T."/>
            <person name="Riano-Pachon D.M."/>
            <person name="Di Stilio V.S."/>
        </authorList>
    </citation>
    <scope>NUCLEOTIDE SEQUENCE [LARGE SCALE GENOMIC DNA]</scope>
    <source>
        <strain evidence="3">cv. WT478/WT964</strain>
        <tissue evidence="2">Leaves</tissue>
    </source>
</reference>
<keyword evidence="3" id="KW-1185">Reference proteome</keyword>
<accession>A0A7J6V0N7</accession>
<protein>
    <submittedName>
        <fullName evidence="2">In chloroplast atpase biogenesis protein</fullName>
    </submittedName>
</protein>
<sequence>MMSSWVYIMYLTWNVFGNDVLYDVSSEAGRKLYLKGDFAESRIANLDVYLLKKVGLFPDILERKVKQHFEKGDHVSV</sequence>
<evidence type="ECO:0000313" key="2">
    <source>
        <dbReference type="EMBL" id="KAF5178504.1"/>
    </source>
</evidence>
<feature type="chain" id="PRO_5029848369" evidence="1">
    <location>
        <begin position="18"/>
        <end position="77"/>
    </location>
</feature>
<dbReference type="OrthoDB" id="537706at2759"/>
<dbReference type="AlphaFoldDB" id="A0A7J6V0N7"/>
<proteinExistence type="predicted"/>
<comment type="caution">
    <text evidence="2">The sequence shown here is derived from an EMBL/GenBank/DDBJ whole genome shotgun (WGS) entry which is preliminary data.</text>
</comment>
<dbReference type="Proteomes" id="UP000554482">
    <property type="component" value="Unassembled WGS sequence"/>
</dbReference>
<name>A0A7J6V0N7_THATH</name>
<evidence type="ECO:0000256" key="1">
    <source>
        <dbReference type="SAM" id="SignalP"/>
    </source>
</evidence>
<dbReference type="EMBL" id="JABWDY010039978">
    <property type="protein sequence ID" value="KAF5178504.1"/>
    <property type="molecule type" value="Genomic_DNA"/>
</dbReference>
<feature type="signal peptide" evidence="1">
    <location>
        <begin position="1"/>
        <end position="17"/>
    </location>
</feature>
<dbReference type="InterPro" id="IPR045287">
    <property type="entry name" value="PAB"/>
</dbReference>
<evidence type="ECO:0000313" key="3">
    <source>
        <dbReference type="Proteomes" id="UP000554482"/>
    </source>
</evidence>